<dbReference type="Proteomes" id="UP000192927">
    <property type="component" value="Unassembled WGS sequence"/>
</dbReference>
<name>A0A1W5CRU6_9LECA</name>
<dbReference type="SUPFAM" id="SSF57667">
    <property type="entry name" value="beta-beta-alpha zinc fingers"/>
    <property type="match status" value="1"/>
</dbReference>
<proteinExistence type="predicted"/>
<keyword evidence="1" id="KW-0479">Metal-binding</keyword>
<feature type="domain" description="U1-type" evidence="5">
    <location>
        <begin position="8"/>
        <end position="43"/>
    </location>
</feature>
<organism evidence="6 7">
    <name type="scientific">Lasallia pustulata</name>
    <dbReference type="NCBI Taxonomy" id="136370"/>
    <lineage>
        <taxon>Eukaryota</taxon>
        <taxon>Fungi</taxon>
        <taxon>Dikarya</taxon>
        <taxon>Ascomycota</taxon>
        <taxon>Pezizomycotina</taxon>
        <taxon>Lecanoromycetes</taxon>
        <taxon>OSLEUM clade</taxon>
        <taxon>Umbilicariomycetidae</taxon>
        <taxon>Umbilicariales</taxon>
        <taxon>Umbilicariaceae</taxon>
        <taxon>Lasallia</taxon>
    </lineage>
</organism>
<dbReference type="GO" id="GO:0008270">
    <property type="term" value="F:zinc ion binding"/>
    <property type="evidence" value="ECO:0007669"/>
    <property type="project" value="UniProtKB-KW"/>
</dbReference>
<dbReference type="Pfam" id="PF06220">
    <property type="entry name" value="zf-U1"/>
    <property type="match status" value="1"/>
</dbReference>
<feature type="compositionally biased region" description="Basic and acidic residues" evidence="4">
    <location>
        <begin position="25"/>
        <end position="34"/>
    </location>
</feature>
<protein>
    <submittedName>
        <fullName evidence="6">Zinc finger, U1-type</fullName>
    </submittedName>
</protein>
<evidence type="ECO:0000313" key="7">
    <source>
        <dbReference type="Proteomes" id="UP000192927"/>
    </source>
</evidence>
<dbReference type="PANTHER" id="PTHR13173">
    <property type="entry name" value="WW DOMAIN BINDING PROTEIN 4"/>
    <property type="match status" value="1"/>
</dbReference>
<feature type="region of interest" description="Disordered" evidence="4">
    <location>
        <begin position="224"/>
        <end position="265"/>
    </location>
</feature>
<accession>A0A1W5CRU6</accession>
<reference evidence="7" key="1">
    <citation type="submission" date="2017-03" db="EMBL/GenBank/DDBJ databases">
        <authorList>
            <person name="Sharma R."/>
            <person name="Thines M."/>
        </authorList>
    </citation>
    <scope>NUCLEOTIDE SEQUENCE [LARGE SCALE GENOMIC DNA]</scope>
</reference>
<keyword evidence="7" id="KW-1185">Reference proteome</keyword>
<dbReference type="GO" id="GO:0071011">
    <property type="term" value="C:precatalytic spliceosome"/>
    <property type="evidence" value="ECO:0007669"/>
    <property type="project" value="TreeGrafter"/>
</dbReference>
<dbReference type="AlphaFoldDB" id="A0A1W5CRU6"/>
<feature type="compositionally biased region" description="Basic and acidic residues" evidence="4">
    <location>
        <begin position="233"/>
        <end position="265"/>
    </location>
</feature>
<evidence type="ECO:0000256" key="4">
    <source>
        <dbReference type="SAM" id="MobiDB-lite"/>
    </source>
</evidence>
<dbReference type="GO" id="GO:0003723">
    <property type="term" value="F:RNA binding"/>
    <property type="evidence" value="ECO:0007669"/>
    <property type="project" value="TreeGrafter"/>
</dbReference>
<dbReference type="PANTHER" id="PTHR13173:SF10">
    <property type="entry name" value="WW DOMAIN-BINDING PROTEIN 4"/>
    <property type="match status" value="1"/>
</dbReference>
<feature type="compositionally biased region" description="Basic and acidic residues" evidence="4">
    <location>
        <begin position="43"/>
        <end position="65"/>
    </location>
</feature>
<evidence type="ECO:0000256" key="1">
    <source>
        <dbReference type="ARBA" id="ARBA00022723"/>
    </source>
</evidence>
<sequence>MSEYWKSTPKYWCKHCKTYVRDTKLEKTSHDATPKHQGNLKRFLRDLHRGHERDERDRQRAKDEVEGLNGVVSGSSGSAAEGSTSEGAPWRRKAANPPPQSAQSRQTTPAERKQQMAQLAAMGVAVPEDFRRELALAGDWQTLSERPVNSKALKKEEDDDDVKPSNLNIGVRKRKFEGEEEEEEAGESVLRRGWGSTKRTFSCDGEDDLDTLLERTRVVRRRDEALRDAGSGDAKETSLDLPERRIASTEGMKESPKGSTIKEEESMGFSLDLAAAPEHGLIDAPVFKTEDDSVGSGVVFKKRKPKHLRQK</sequence>
<dbReference type="InterPro" id="IPR013085">
    <property type="entry name" value="U1-CZ_Znf_C2H2"/>
</dbReference>
<keyword evidence="3" id="KW-0862">Zinc</keyword>
<evidence type="ECO:0000256" key="2">
    <source>
        <dbReference type="ARBA" id="ARBA00022771"/>
    </source>
</evidence>
<evidence type="ECO:0000259" key="5">
    <source>
        <dbReference type="SMART" id="SM00451"/>
    </source>
</evidence>
<dbReference type="SMART" id="SM00451">
    <property type="entry name" value="ZnF_U1"/>
    <property type="match status" value="1"/>
</dbReference>
<feature type="compositionally biased region" description="Low complexity" evidence="4">
    <location>
        <begin position="67"/>
        <end position="88"/>
    </location>
</feature>
<feature type="region of interest" description="Disordered" evidence="4">
    <location>
        <begin position="144"/>
        <end position="191"/>
    </location>
</feature>
<dbReference type="InterPro" id="IPR003604">
    <property type="entry name" value="Matrin/U1-like-C_Znf_C2H2"/>
</dbReference>
<evidence type="ECO:0000256" key="3">
    <source>
        <dbReference type="ARBA" id="ARBA00022833"/>
    </source>
</evidence>
<dbReference type="EMBL" id="FWEW01000053">
    <property type="protein sequence ID" value="SLM33522.1"/>
    <property type="molecule type" value="Genomic_DNA"/>
</dbReference>
<feature type="region of interest" description="Disordered" evidence="4">
    <location>
        <begin position="25"/>
        <end position="118"/>
    </location>
</feature>
<keyword evidence="2" id="KW-0863">Zinc-finger</keyword>
<dbReference type="InterPro" id="IPR036236">
    <property type="entry name" value="Znf_C2H2_sf"/>
</dbReference>
<dbReference type="GO" id="GO:0000398">
    <property type="term" value="P:mRNA splicing, via spliceosome"/>
    <property type="evidence" value="ECO:0007669"/>
    <property type="project" value="InterPro"/>
</dbReference>
<dbReference type="InterPro" id="IPR040023">
    <property type="entry name" value="WBP4"/>
</dbReference>
<evidence type="ECO:0000313" key="6">
    <source>
        <dbReference type="EMBL" id="SLM33522.1"/>
    </source>
</evidence>